<gene>
    <name evidence="2" type="ORF">BCV69DRAFT_301856</name>
</gene>
<protein>
    <submittedName>
        <fullName evidence="2">Uncharacterized protein</fullName>
    </submittedName>
</protein>
<evidence type="ECO:0000313" key="3">
    <source>
        <dbReference type="Proteomes" id="UP000245942"/>
    </source>
</evidence>
<accession>A0A316TWH9</accession>
<dbReference type="RefSeq" id="XP_025345002.1">
    <property type="nucleotide sequence ID" value="XM_025494605.1"/>
</dbReference>
<dbReference type="EMBL" id="KZ819340">
    <property type="protein sequence ID" value="PWN17842.1"/>
    <property type="molecule type" value="Genomic_DNA"/>
</dbReference>
<dbReference type="AlphaFoldDB" id="A0A316TWH9"/>
<feature type="region of interest" description="Disordered" evidence="1">
    <location>
        <begin position="1"/>
        <end position="44"/>
    </location>
</feature>
<evidence type="ECO:0000313" key="2">
    <source>
        <dbReference type="EMBL" id="PWN17842.1"/>
    </source>
</evidence>
<feature type="compositionally biased region" description="Low complexity" evidence="1">
    <location>
        <begin position="26"/>
        <end position="41"/>
    </location>
</feature>
<dbReference type="Proteomes" id="UP000245942">
    <property type="component" value="Unassembled WGS sequence"/>
</dbReference>
<name>A0A316TWH9_9BASI</name>
<feature type="compositionally biased region" description="Polar residues" evidence="1">
    <location>
        <begin position="1"/>
        <end position="11"/>
    </location>
</feature>
<proteinExistence type="predicted"/>
<evidence type="ECO:0000256" key="1">
    <source>
        <dbReference type="SAM" id="MobiDB-lite"/>
    </source>
</evidence>
<organism evidence="2 3">
    <name type="scientific">Pseudomicrostroma glucosiphilum</name>
    <dbReference type="NCBI Taxonomy" id="1684307"/>
    <lineage>
        <taxon>Eukaryota</taxon>
        <taxon>Fungi</taxon>
        <taxon>Dikarya</taxon>
        <taxon>Basidiomycota</taxon>
        <taxon>Ustilaginomycotina</taxon>
        <taxon>Exobasidiomycetes</taxon>
        <taxon>Microstromatales</taxon>
        <taxon>Microstromatales incertae sedis</taxon>
        <taxon>Pseudomicrostroma</taxon>
    </lineage>
</organism>
<sequence>MSAELPTTDTIATAATEPAEHRAAARLRNTSRTSSTTSSASDGGACFTSAAASSRKVLLLLLSNSSTTVTSNTTTLKLNKLHLPPVTTADLSQYQHTPPSLILSPAGSPPSPHSSSKPWLLSSSWYCCWELLVFEGRTDMEMDSGDT</sequence>
<reference evidence="2 3" key="1">
    <citation type="journal article" date="2018" name="Mol. Biol. Evol.">
        <title>Broad Genomic Sampling Reveals a Smut Pathogenic Ancestry of the Fungal Clade Ustilaginomycotina.</title>
        <authorList>
            <person name="Kijpornyongpan T."/>
            <person name="Mondo S.J."/>
            <person name="Barry K."/>
            <person name="Sandor L."/>
            <person name="Lee J."/>
            <person name="Lipzen A."/>
            <person name="Pangilinan J."/>
            <person name="LaButti K."/>
            <person name="Hainaut M."/>
            <person name="Henrissat B."/>
            <person name="Grigoriev I.V."/>
            <person name="Spatafora J.W."/>
            <person name="Aime M.C."/>
        </authorList>
    </citation>
    <scope>NUCLEOTIDE SEQUENCE [LARGE SCALE GENOMIC DNA]</scope>
    <source>
        <strain evidence="2 3">MCA 4718</strain>
    </source>
</reference>
<dbReference type="GeneID" id="37016339"/>
<keyword evidence="3" id="KW-1185">Reference proteome</keyword>